<organism evidence="6 7">
    <name type="scientific">Gracilibacillus xinjiangensis</name>
    <dbReference type="NCBI Taxonomy" id="1193282"/>
    <lineage>
        <taxon>Bacteria</taxon>
        <taxon>Bacillati</taxon>
        <taxon>Bacillota</taxon>
        <taxon>Bacilli</taxon>
        <taxon>Bacillales</taxon>
        <taxon>Bacillaceae</taxon>
        <taxon>Gracilibacillus</taxon>
    </lineage>
</organism>
<evidence type="ECO:0000256" key="2">
    <source>
        <dbReference type="ARBA" id="ARBA00022448"/>
    </source>
</evidence>
<dbReference type="PROSITE" id="PS00211">
    <property type="entry name" value="ABC_TRANSPORTER_1"/>
    <property type="match status" value="1"/>
</dbReference>
<dbReference type="Proteomes" id="UP001595882">
    <property type="component" value="Unassembled WGS sequence"/>
</dbReference>
<dbReference type="Pfam" id="PF00005">
    <property type="entry name" value="ABC_tran"/>
    <property type="match status" value="1"/>
</dbReference>
<evidence type="ECO:0000313" key="7">
    <source>
        <dbReference type="Proteomes" id="UP001595882"/>
    </source>
</evidence>
<reference evidence="7" key="1">
    <citation type="journal article" date="2019" name="Int. J. Syst. Evol. Microbiol.">
        <title>The Global Catalogue of Microorganisms (GCM) 10K type strain sequencing project: providing services to taxonomists for standard genome sequencing and annotation.</title>
        <authorList>
            <consortium name="The Broad Institute Genomics Platform"/>
            <consortium name="The Broad Institute Genome Sequencing Center for Infectious Disease"/>
            <person name="Wu L."/>
            <person name="Ma J."/>
        </authorList>
    </citation>
    <scope>NUCLEOTIDE SEQUENCE [LARGE SCALE GENOMIC DNA]</scope>
    <source>
        <strain evidence="7">CCUG 37865</strain>
    </source>
</reference>
<keyword evidence="3" id="KW-0547">Nucleotide-binding</keyword>
<evidence type="ECO:0000256" key="3">
    <source>
        <dbReference type="ARBA" id="ARBA00022741"/>
    </source>
</evidence>
<protein>
    <submittedName>
        <fullName evidence="6">ABC transporter ATP-binding protein</fullName>
    </submittedName>
</protein>
<gene>
    <name evidence="6" type="ORF">ACFOY7_03340</name>
</gene>
<dbReference type="InterPro" id="IPR050153">
    <property type="entry name" value="Metal_Ion_Import_ABC"/>
</dbReference>
<keyword evidence="7" id="KW-1185">Reference proteome</keyword>
<evidence type="ECO:0000256" key="1">
    <source>
        <dbReference type="ARBA" id="ARBA00004202"/>
    </source>
</evidence>
<evidence type="ECO:0000313" key="6">
    <source>
        <dbReference type="EMBL" id="MFC4402105.1"/>
    </source>
</evidence>
<dbReference type="GO" id="GO:0005524">
    <property type="term" value="F:ATP binding"/>
    <property type="evidence" value="ECO:0007669"/>
    <property type="project" value="UniProtKB-KW"/>
</dbReference>
<dbReference type="Gene3D" id="3.40.50.300">
    <property type="entry name" value="P-loop containing nucleotide triphosphate hydrolases"/>
    <property type="match status" value="1"/>
</dbReference>
<proteinExistence type="predicted"/>
<feature type="domain" description="ABC transporter" evidence="5">
    <location>
        <begin position="3"/>
        <end position="242"/>
    </location>
</feature>
<dbReference type="RefSeq" id="WP_390249750.1">
    <property type="nucleotide sequence ID" value="NZ_JBHSDT010000003.1"/>
</dbReference>
<dbReference type="InterPro" id="IPR015856">
    <property type="entry name" value="ABC_transpr_CbiO/EcfA_su"/>
</dbReference>
<sequence>MVLELEQVSLKKEGKWILENVDWKINKGEHWVLLGLNGAGKTALLHMLCSYYFPTKGKVNVIGRQFGKDILGEQLRQQIGIVSSTIKEKIYRTDSAYQVVLSGAFASIGLYEEPTDEMREQAQKLLKDLDCYHYANREFCTLSQGEQQRILVGRALMGNPELLILDEPTNGLDFIAREALLESIERIASKENPTIIYVTHHVEEILPVFNKTLLLKNGTVFAEGSSKEMITSTNLSDFFGAAVEVSWHDQRPSIKKVK</sequence>
<dbReference type="PANTHER" id="PTHR42734">
    <property type="entry name" value="METAL TRANSPORT SYSTEM ATP-BINDING PROTEIN TM_0124-RELATED"/>
    <property type="match status" value="1"/>
</dbReference>
<dbReference type="InterPro" id="IPR017871">
    <property type="entry name" value="ABC_transporter-like_CS"/>
</dbReference>
<keyword evidence="2" id="KW-0813">Transport</keyword>
<dbReference type="SMART" id="SM00382">
    <property type="entry name" value="AAA"/>
    <property type="match status" value="1"/>
</dbReference>
<keyword evidence="4 6" id="KW-0067">ATP-binding</keyword>
<dbReference type="InterPro" id="IPR003439">
    <property type="entry name" value="ABC_transporter-like_ATP-bd"/>
</dbReference>
<comment type="caution">
    <text evidence="6">The sequence shown here is derived from an EMBL/GenBank/DDBJ whole genome shotgun (WGS) entry which is preliminary data.</text>
</comment>
<dbReference type="EMBL" id="JBHSDT010000003">
    <property type="protein sequence ID" value="MFC4402105.1"/>
    <property type="molecule type" value="Genomic_DNA"/>
</dbReference>
<evidence type="ECO:0000259" key="5">
    <source>
        <dbReference type="PROSITE" id="PS50893"/>
    </source>
</evidence>
<dbReference type="CDD" id="cd03225">
    <property type="entry name" value="ABC_cobalt_CbiO_domain1"/>
    <property type="match status" value="1"/>
</dbReference>
<name>A0ABV8WQP7_9BACI</name>
<accession>A0ABV8WQP7</accession>
<dbReference type="InterPro" id="IPR003593">
    <property type="entry name" value="AAA+_ATPase"/>
</dbReference>
<dbReference type="PROSITE" id="PS50893">
    <property type="entry name" value="ABC_TRANSPORTER_2"/>
    <property type="match status" value="1"/>
</dbReference>
<dbReference type="InterPro" id="IPR027417">
    <property type="entry name" value="P-loop_NTPase"/>
</dbReference>
<dbReference type="SUPFAM" id="SSF52540">
    <property type="entry name" value="P-loop containing nucleoside triphosphate hydrolases"/>
    <property type="match status" value="1"/>
</dbReference>
<evidence type="ECO:0000256" key="4">
    <source>
        <dbReference type="ARBA" id="ARBA00022840"/>
    </source>
</evidence>
<comment type="subcellular location">
    <subcellularLocation>
        <location evidence="1">Cell membrane</location>
        <topology evidence="1">Peripheral membrane protein</topology>
    </subcellularLocation>
</comment>